<accession>A0A9J6RID1</accession>
<name>A0A9J6RID1_9GAMM</name>
<dbReference type="RefSeq" id="WP_258330601.1">
    <property type="nucleotide sequence ID" value="NZ_JAPTGG010000003.1"/>
</dbReference>
<keyword evidence="6" id="KW-0282">Flagellum</keyword>
<dbReference type="InterPro" id="IPR009926">
    <property type="entry name" value="T3SS_YcgR_PilZN"/>
</dbReference>
<dbReference type="InterPro" id="IPR009875">
    <property type="entry name" value="PilZ_domain"/>
</dbReference>
<feature type="domain" description="Type III secretion system flagellar brake protein YcgR PilZN" evidence="5">
    <location>
        <begin position="26"/>
        <end position="112"/>
    </location>
</feature>
<keyword evidence="2" id="KW-0547">Nucleotide-binding</keyword>
<dbReference type="Pfam" id="PF07238">
    <property type="entry name" value="PilZ"/>
    <property type="match status" value="1"/>
</dbReference>
<keyword evidence="3" id="KW-0975">Bacterial flagellum</keyword>
<gene>
    <name evidence="6" type="ORF">O0V09_04505</name>
</gene>
<evidence type="ECO:0000259" key="4">
    <source>
        <dbReference type="Pfam" id="PF07238"/>
    </source>
</evidence>
<dbReference type="Proteomes" id="UP001069090">
    <property type="component" value="Unassembled WGS sequence"/>
</dbReference>
<keyword evidence="7" id="KW-1185">Reference proteome</keyword>
<protein>
    <submittedName>
        <fullName evidence="6">Flagellar brake protein</fullName>
    </submittedName>
</protein>
<evidence type="ECO:0000313" key="6">
    <source>
        <dbReference type="EMBL" id="MCZ0864446.1"/>
    </source>
</evidence>
<evidence type="ECO:0000259" key="5">
    <source>
        <dbReference type="Pfam" id="PF12945"/>
    </source>
</evidence>
<comment type="caution">
    <text evidence="6">The sequence shown here is derived from an EMBL/GenBank/DDBJ whole genome shotgun (WGS) entry which is preliminary data.</text>
</comment>
<dbReference type="Pfam" id="PF12945">
    <property type="entry name" value="PilZNR"/>
    <property type="match status" value="1"/>
</dbReference>
<dbReference type="GO" id="GO:0035438">
    <property type="term" value="F:cyclic-di-GMP binding"/>
    <property type="evidence" value="ECO:0007669"/>
    <property type="project" value="InterPro"/>
</dbReference>
<reference evidence="6 7" key="1">
    <citation type="submission" date="2022-12" db="EMBL/GenBank/DDBJ databases">
        <title>Dasania phycosphaerae sp. nov., isolated from particulate material of the south coast of Korea.</title>
        <authorList>
            <person name="Jiang Y."/>
        </authorList>
    </citation>
    <scope>NUCLEOTIDE SEQUENCE [LARGE SCALE GENOMIC DNA]</scope>
    <source>
        <strain evidence="6 7">GY-19</strain>
    </source>
</reference>
<organism evidence="6 7">
    <name type="scientific">Dasania phycosphaerae</name>
    <dbReference type="NCBI Taxonomy" id="2950436"/>
    <lineage>
        <taxon>Bacteria</taxon>
        <taxon>Pseudomonadati</taxon>
        <taxon>Pseudomonadota</taxon>
        <taxon>Gammaproteobacteria</taxon>
        <taxon>Cellvibrionales</taxon>
        <taxon>Spongiibacteraceae</taxon>
        <taxon>Dasania</taxon>
    </lineage>
</organism>
<evidence type="ECO:0000256" key="1">
    <source>
        <dbReference type="ARBA" id="ARBA00022636"/>
    </source>
</evidence>
<dbReference type="InterPro" id="IPR012349">
    <property type="entry name" value="Split_barrel_FMN-bd"/>
</dbReference>
<dbReference type="EMBL" id="JAPTGG010000003">
    <property type="protein sequence ID" value="MCZ0864446.1"/>
    <property type="molecule type" value="Genomic_DNA"/>
</dbReference>
<evidence type="ECO:0000256" key="3">
    <source>
        <dbReference type="ARBA" id="ARBA00023143"/>
    </source>
</evidence>
<feature type="domain" description="PilZ" evidence="4">
    <location>
        <begin position="120"/>
        <end position="218"/>
    </location>
</feature>
<dbReference type="AlphaFoldDB" id="A0A9J6RID1"/>
<evidence type="ECO:0000256" key="2">
    <source>
        <dbReference type="ARBA" id="ARBA00022741"/>
    </source>
</evidence>
<keyword evidence="6" id="KW-0966">Cell projection</keyword>
<sequence>MPKEDGAAAETSPASMLAKLQLAALVQVSSLDGSLKYLTRLVGVDSNKVLITALPTPKQMKKETVDVVYDNLFFPEKKLVMRLIAQGSIFAFESEVIAVNYSGSKLLLSSFPTSIQSQALRRDARLPCALSCSCQYQGQAFTAVIVDISQGGCQLHFDPSQLSTSIDDIKDQHIQLRLRFYPEDAQQELTVKVIAYTKTSPTQASLGIAFIQAETSVQNYLDSLQLGDMSTMFL</sequence>
<evidence type="ECO:0000313" key="7">
    <source>
        <dbReference type="Proteomes" id="UP001069090"/>
    </source>
</evidence>
<dbReference type="SUPFAM" id="SSF141371">
    <property type="entry name" value="PilZ domain-like"/>
    <property type="match status" value="2"/>
</dbReference>
<dbReference type="Gene3D" id="2.40.10.220">
    <property type="entry name" value="predicted glycosyltransferase like domains"/>
    <property type="match status" value="1"/>
</dbReference>
<dbReference type="Gene3D" id="2.30.110.10">
    <property type="entry name" value="Electron Transport, Fmn-binding Protein, Chain A"/>
    <property type="match status" value="1"/>
</dbReference>
<keyword evidence="1" id="KW-0973">c-di-GMP</keyword>
<proteinExistence type="predicted"/>
<keyword evidence="6" id="KW-0969">Cilium</keyword>